<comment type="caution">
    <text evidence="1">The sequence shown here is derived from an EMBL/GenBank/DDBJ whole genome shotgun (WGS) entry which is preliminary data.</text>
</comment>
<proteinExistence type="predicted"/>
<organism evidence="1 2">
    <name type="scientific">Pseudoalteromonas luteoviolacea</name>
    <dbReference type="NCBI Taxonomy" id="43657"/>
    <lineage>
        <taxon>Bacteria</taxon>
        <taxon>Pseudomonadati</taxon>
        <taxon>Pseudomonadota</taxon>
        <taxon>Gammaproteobacteria</taxon>
        <taxon>Alteromonadales</taxon>
        <taxon>Pseudoalteromonadaceae</taxon>
        <taxon>Pseudoalteromonas</taxon>
    </lineage>
</organism>
<evidence type="ECO:0000313" key="1">
    <source>
        <dbReference type="EMBL" id="KID55155.1"/>
    </source>
</evidence>
<dbReference type="AlphaFoldDB" id="A0A0C1Q6J1"/>
<sequence length="94" mass="10626">MQGFFQAFVGQDDLQMRLVSFPFFQLNILLFENQQAKADANSLPLIYVVFEILSPLLIHKLSFQSKYVGFLGENPLSKRASIGYQLAILLLLSA</sequence>
<protein>
    <submittedName>
        <fullName evidence="1">Uncharacterized protein</fullName>
    </submittedName>
</protein>
<name>A0A0C1Q6J1_9GAMM</name>
<accession>A0A0C1Q6J1</accession>
<evidence type="ECO:0000313" key="2">
    <source>
        <dbReference type="Proteomes" id="UP000031327"/>
    </source>
</evidence>
<dbReference type="EMBL" id="JWIC01000010">
    <property type="protein sequence ID" value="KID55155.1"/>
    <property type="molecule type" value="Genomic_DNA"/>
</dbReference>
<dbReference type="Proteomes" id="UP000031327">
    <property type="component" value="Unassembled WGS sequence"/>
</dbReference>
<gene>
    <name evidence="1" type="ORF">JF50_25490</name>
</gene>
<reference evidence="1 2" key="1">
    <citation type="submission" date="2014-12" db="EMBL/GenBank/DDBJ databases">
        <title>Draft Genome Sequence of Pseudoalteromonas luteoviolacea HI1.</title>
        <authorList>
            <person name="Asahina A.Y."/>
            <person name="Hadfield M.G."/>
        </authorList>
    </citation>
    <scope>NUCLEOTIDE SEQUENCE [LARGE SCALE GENOMIC DNA]</scope>
    <source>
        <strain evidence="1 2">HI1</strain>
    </source>
</reference>